<dbReference type="PROSITE" id="PS50932">
    <property type="entry name" value="HTH_LACI_2"/>
    <property type="match status" value="1"/>
</dbReference>
<comment type="caution">
    <text evidence="5">The sequence shown here is derived from an EMBL/GenBank/DDBJ whole genome shotgun (WGS) entry which is preliminary data.</text>
</comment>
<dbReference type="Gene3D" id="1.10.260.40">
    <property type="entry name" value="lambda repressor-like DNA-binding domains"/>
    <property type="match status" value="1"/>
</dbReference>
<evidence type="ECO:0000256" key="3">
    <source>
        <dbReference type="ARBA" id="ARBA00023163"/>
    </source>
</evidence>
<keyword evidence="1" id="KW-0805">Transcription regulation</keyword>
<dbReference type="InterPro" id="IPR046335">
    <property type="entry name" value="LacI/GalR-like_sensor"/>
</dbReference>
<dbReference type="GO" id="GO:0000976">
    <property type="term" value="F:transcription cis-regulatory region binding"/>
    <property type="evidence" value="ECO:0007669"/>
    <property type="project" value="TreeGrafter"/>
</dbReference>
<organism evidence="5 6">
    <name type="scientific">Anaeroplasma bactoclasticum</name>
    <dbReference type="NCBI Taxonomy" id="2088"/>
    <lineage>
        <taxon>Bacteria</taxon>
        <taxon>Bacillati</taxon>
        <taxon>Mycoplasmatota</taxon>
        <taxon>Mollicutes</taxon>
        <taxon>Anaeroplasmatales</taxon>
        <taxon>Anaeroplasmataceae</taxon>
        <taxon>Anaeroplasma</taxon>
    </lineage>
</organism>
<evidence type="ECO:0000259" key="4">
    <source>
        <dbReference type="PROSITE" id="PS50932"/>
    </source>
</evidence>
<keyword evidence="3" id="KW-0804">Transcription</keyword>
<dbReference type="SUPFAM" id="SSF47413">
    <property type="entry name" value="lambda repressor-like DNA-binding domains"/>
    <property type="match status" value="1"/>
</dbReference>
<dbReference type="PANTHER" id="PTHR30146:SF109">
    <property type="entry name" value="HTH-TYPE TRANSCRIPTIONAL REGULATOR GALS"/>
    <property type="match status" value="1"/>
</dbReference>
<feature type="domain" description="HTH lacI-type" evidence="4">
    <location>
        <begin position="2"/>
        <end position="56"/>
    </location>
</feature>
<dbReference type="GO" id="GO:0003700">
    <property type="term" value="F:DNA-binding transcription factor activity"/>
    <property type="evidence" value="ECO:0007669"/>
    <property type="project" value="TreeGrafter"/>
</dbReference>
<reference evidence="5 6" key="1">
    <citation type="submission" date="2018-08" db="EMBL/GenBank/DDBJ databases">
        <title>Genomic Encyclopedia of Archaeal and Bacterial Type Strains, Phase II (KMG-II): from individual species to whole genera.</title>
        <authorList>
            <person name="Goeker M."/>
        </authorList>
    </citation>
    <scope>NUCLEOTIDE SEQUENCE [LARGE SCALE GENOMIC DNA]</scope>
    <source>
        <strain evidence="5 6">ATCC 27112</strain>
    </source>
</reference>
<keyword evidence="6" id="KW-1185">Reference proteome</keyword>
<dbReference type="Pfam" id="PF00356">
    <property type="entry name" value="LacI"/>
    <property type="match status" value="1"/>
</dbReference>
<dbReference type="EMBL" id="QXEV01000009">
    <property type="protein sequence ID" value="RIA75899.1"/>
    <property type="molecule type" value="Genomic_DNA"/>
</dbReference>
<gene>
    <name evidence="5" type="ORF">EI71_01072</name>
</gene>
<evidence type="ECO:0000313" key="6">
    <source>
        <dbReference type="Proteomes" id="UP000266506"/>
    </source>
</evidence>
<evidence type="ECO:0000256" key="2">
    <source>
        <dbReference type="ARBA" id="ARBA00023125"/>
    </source>
</evidence>
<dbReference type="InterPro" id="IPR000843">
    <property type="entry name" value="HTH_LacI"/>
</dbReference>
<evidence type="ECO:0000256" key="1">
    <source>
        <dbReference type="ARBA" id="ARBA00023015"/>
    </source>
</evidence>
<dbReference type="CDD" id="cd01392">
    <property type="entry name" value="HTH_LacI"/>
    <property type="match status" value="1"/>
</dbReference>
<dbReference type="FunCoup" id="A0A397RTZ8">
    <property type="interactions" value="9"/>
</dbReference>
<sequence length="336" mass="37609">MVKIKDIAERCGLSIASVSKALHGESDLNPETAKRIREIAAEMGYIPNASARLLKTKRSYNIGVLFVDETSSGLEHEYFSAILNSIKDEAEKHGYDITFISHHFGHDHLSFYEHAKYRNMDGVIIASVDFRDPEVVQLVDSEIPTVTIDYEFNDVASVVSDNVQGVKDIVNYLAEMGHKRIAFITGDDTSVTQKRVASFYKTCAENAIEVNDEYVKKGRYHIPKISGEATRELLSLKERPTVIMYPDDYSLLGGITEIEKHGLRIPEDISIVGYDGIKLSRLLRPIITTYVQNSTEKGITATKKLISLIENPKITLADRTLVSGRLQQGETVRSLK</sequence>
<proteinExistence type="predicted"/>
<dbReference type="OrthoDB" id="9789891at2"/>
<dbReference type="Proteomes" id="UP000266506">
    <property type="component" value="Unassembled WGS sequence"/>
</dbReference>
<evidence type="ECO:0000313" key="5">
    <source>
        <dbReference type="EMBL" id="RIA75899.1"/>
    </source>
</evidence>
<dbReference type="InParanoid" id="A0A397RTZ8"/>
<dbReference type="PANTHER" id="PTHR30146">
    <property type="entry name" value="LACI-RELATED TRANSCRIPTIONAL REPRESSOR"/>
    <property type="match status" value="1"/>
</dbReference>
<dbReference type="Gene3D" id="3.40.50.2300">
    <property type="match status" value="2"/>
</dbReference>
<dbReference type="InterPro" id="IPR028082">
    <property type="entry name" value="Peripla_BP_I"/>
</dbReference>
<dbReference type="CDD" id="cd06267">
    <property type="entry name" value="PBP1_LacI_sugar_binding-like"/>
    <property type="match status" value="1"/>
</dbReference>
<dbReference type="SUPFAM" id="SSF53822">
    <property type="entry name" value="Periplasmic binding protein-like I"/>
    <property type="match status" value="1"/>
</dbReference>
<protein>
    <submittedName>
        <fullName evidence="5">LacI family transcriptional regulator</fullName>
    </submittedName>
</protein>
<keyword evidence="2" id="KW-0238">DNA-binding</keyword>
<dbReference type="SMART" id="SM00354">
    <property type="entry name" value="HTH_LACI"/>
    <property type="match status" value="1"/>
</dbReference>
<dbReference type="AlphaFoldDB" id="A0A397RTZ8"/>
<accession>A0A397RTZ8</accession>
<dbReference type="InterPro" id="IPR010982">
    <property type="entry name" value="Lambda_DNA-bd_dom_sf"/>
</dbReference>
<name>A0A397RTZ8_9MOLU</name>
<dbReference type="Pfam" id="PF13377">
    <property type="entry name" value="Peripla_BP_3"/>
    <property type="match status" value="1"/>
</dbReference>
<dbReference type="RefSeq" id="WP_119016220.1">
    <property type="nucleotide sequence ID" value="NZ_QXEV01000009.1"/>
</dbReference>